<dbReference type="RefSeq" id="WP_004850881.1">
    <property type="nucleotide sequence ID" value="NZ_CABEJE010000007.1"/>
</dbReference>
<accession>A0A2J4PLQ2</accession>
<dbReference type="InterPro" id="IPR016888">
    <property type="entry name" value="UCP028498"/>
</dbReference>
<dbReference type="EMBL" id="PIDS01001762">
    <property type="protein sequence ID" value="PLL19750.1"/>
    <property type="molecule type" value="Genomic_DNA"/>
</dbReference>
<dbReference type="AlphaFoldDB" id="A0A2J4PLQ2"/>
<gene>
    <name evidence="2" type="ORF">CWN50_31835</name>
    <name evidence="1" type="ORF">L373_03316</name>
</gene>
<dbReference type="PIRSF" id="PIRSF028498">
    <property type="entry name" value="UCP028498"/>
    <property type="match status" value="1"/>
</dbReference>
<evidence type="ECO:0000313" key="4">
    <source>
        <dbReference type="Proteomes" id="UP000234505"/>
    </source>
</evidence>
<evidence type="ECO:0000313" key="1">
    <source>
        <dbReference type="EMBL" id="EWF88135.1"/>
    </source>
</evidence>
<reference evidence="2 4" key="3">
    <citation type="submission" date="2018-01" db="EMBL/GenBank/DDBJ databases">
        <title>Genomic study of Klebsiella pneumoniae.</title>
        <authorList>
            <person name="Yang Y."/>
            <person name="Bicalho R."/>
        </authorList>
    </citation>
    <scope>NUCLEOTIDE SEQUENCE [LARGE SCALE GENOMIC DNA]</scope>
    <source>
        <strain evidence="2 4">A11</strain>
    </source>
</reference>
<reference evidence="1 3" key="1">
    <citation type="submission" date="2014-01" db="EMBL/GenBank/DDBJ databases">
        <title>The Genome Sequence of Klebsiella oxytoca MGH 27.</title>
        <authorList>
            <consortium name="The Broad Institute Genomics Platform"/>
            <consortium name="The Broad Institute Genome Sequencing Center for Infectious Disease"/>
            <person name="Murphy C."/>
            <person name="Cosimi L."/>
            <person name="Cerqueira G."/>
            <person name="Feldgarden M."/>
            <person name="Earl A."/>
            <person name="Hung D."/>
            <person name="Onderdonk A.B."/>
            <person name="Ferraro M.J."/>
            <person name="Hooper D."/>
            <person name="Dekker J."/>
            <person name="O'Brien T."/>
            <person name="Huang S."/>
            <person name="Quan V."/>
            <person name="Ernst C."/>
            <person name="Delaney M."/>
            <person name="DuBois A."/>
            <person name="Kim D.S."/>
            <person name="Young S.K."/>
            <person name="Zeng Q."/>
            <person name="Gargeya S."/>
            <person name="Fitzgerald M."/>
            <person name="Abouelleil A."/>
            <person name="Alvarado L."/>
            <person name="Berlin A.M."/>
            <person name="Chapman S.B."/>
            <person name="Gainer-Dewar J."/>
            <person name="Goldberg J."/>
            <person name="Gnerre S."/>
            <person name="Griggs A."/>
            <person name="Gujja S."/>
            <person name="Hansen M."/>
            <person name="Howarth C."/>
            <person name="Imamovic A."/>
            <person name="Ireland A."/>
            <person name="Larimer J."/>
            <person name="McCowan C."/>
            <person name="Murphy C."/>
            <person name="Pearson M."/>
            <person name="Poon T.W."/>
            <person name="Priest M."/>
            <person name="Roberts A."/>
            <person name="Saif S."/>
            <person name="Shea T."/>
            <person name="Sykes S."/>
            <person name="Wortman J."/>
            <person name="Nusbaum C."/>
            <person name="Birren B."/>
        </authorList>
    </citation>
    <scope>NUCLEOTIDE SEQUENCE [LARGE SCALE GENOMIC DNA]</scope>
    <source>
        <strain evidence="1 3">MGH 27</strain>
    </source>
</reference>
<evidence type="ECO:0000313" key="3">
    <source>
        <dbReference type="Proteomes" id="UP000020202"/>
    </source>
</evidence>
<evidence type="ECO:0000313" key="2">
    <source>
        <dbReference type="EMBL" id="PLL19750.1"/>
    </source>
</evidence>
<reference evidence="2 4" key="2">
    <citation type="submission" date="2017-11" db="EMBL/GenBank/DDBJ databases">
        <authorList>
            <person name="Han C.G."/>
        </authorList>
    </citation>
    <scope>NUCLEOTIDE SEQUENCE [LARGE SCALE GENOMIC DNA]</scope>
    <source>
        <strain evidence="2 4">A11</strain>
    </source>
</reference>
<organism evidence="2 4">
    <name type="scientific">Klebsiella michiganensis</name>
    <dbReference type="NCBI Taxonomy" id="1134687"/>
    <lineage>
        <taxon>Bacteria</taxon>
        <taxon>Pseudomonadati</taxon>
        <taxon>Pseudomonadota</taxon>
        <taxon>Gammaproteobacteria</taxon>
        <taxon>Enterobacterales</taxon>
        <taxon>Enterobacteriaceae</taxon>
        <taxon>Klebsiella/Raoultella group</taxon>
        <taxon>Klebsiella</taxon>
    </lineage>
</organism>
<dbReference type="Proteomes" id="UP000020202">
    <property type="component" value="Unassembled WGS sequence"/>
</dbReference>
<comment type="caution">
    <text evidence="2">The sequence shown here is derived from an EMBL/GenBank/DDBJ whole genome shotgun (WGS) entry which is preliminary data.</text>
</comment>
<name>A0A2J4PLQ2_9ENTR</name>
<sequence length="123" mass="13815">MLWNRELLAKIDAADDLKIAPYRPDMNTTGTPTWIWEVTVDNRLFVRAYSGIRSKWYQAALSQRAGKIVAIGQEYDVRFVKPADPALESKIDRAYQIKYSGSSYVSAMTGARARAATVEILPS</sequence>
<dbReference type="EMBL" id="JCNZ01000009">
    <property type="protein sequence ID" value="EWF88135.1"/>
    <property type="molecule type" value="Genomic_DNA"/>
</dbReference>
<dbReference type="Pfam" id="PF10012">
    <property type="entry name" value="DUF2255"/>
    <property type="match status" value="1"/>
</dbReference>
<proteinExistence type="predicted"/>
<protein>
    <submittedName>
        <fullName evidence="2">DUF2255 domain-containing protein</fullName>
    </submittedName>
</protein>
<dbReference type="Proteomes" id="UP000234505">
    <property type="component" value="Unassembled WGS sequence"/>
</dbReference>